<dbReference type="InterPro" id="IPR027806">
    <property type="entry name" value="HARBI1_dom"/>
</dbReference>
<comment type="cofactor">
    <cofactor evidence="1">
        <name>a divalent metal cation</name>
        <dbReference type="ChEBI" id="CHEBI:60240"/>
    </cofactor>
</comment>
<dbReference type="EMBL" id="LAVV01011011">
    <property type="protein sequence ID" value="KNZ48305.1"/>
    <property type="molecule type" value="Genomic_DNA"/>
</dbReference>
<accession>A0A0L6UKG9</accession>
<evidence type="ECO:0000256" key="1">
    <source>
        <dbReference type="ARBA" id="ARBA00001968"/>
    </source>
</evidence>
<sequence length="151" mass="16991">MSSAAATAETRSYRLTYVSSSTYSLVVEPANQCFNYLQSSSKIVVKQAFGRLKNQFFLLLHSHNSSPTRTQNNTSACMIIHNLLNCQGILYLQCWDARNNQEQVYRELPADYPDRSSHGGNSYTPAAVSMNTKKRFNPGLPLMLLDYLPSN</sequence>
<dbReference type="VEuPathDB" id="FungiDB:VP01_5763g1"/>
<feature type="domain" description="DDE Tnp4" evidence="3">
    <location>
        <begin position="28"/>
        <end position="82"/>
    </location>
</feature>
<name>A0A0L6UKG9_9BASI</name>
<reference evidence="4 5" key="1">
    <citation type="submission" date="2015-08" db="EMBL/GenBank/DDBJ databases">
        <title>Next Generation Sequencing and Analysis of the Genome of Puccinia sorghi L Schw, the Causal Agent of Maize Common Rust.</title>
        <authorList>
            <person name="Rochi L."/>
            <person name="Burguener G."/>
            <person name="Darino M."/>
            <person name="Turjanski A."/>
            <person name="Kreff E."/>
            <person name="Dieguez M.J."/>
            <person name="Sacco F."/>
        </authorList>
    </citation>
    <scope>NUCLEOTIDE SEQUENCE [LARGE SCALE GENOMIC DNA]</scope>
    <source>
        <strain evidence="4 5">RO10H11247</strain>
    </source>
</reference>
<dbReference type="OrthoDB" id="8939214at2759"/>
<evidence type="ECO:0000313" key="4">
    <source>
        <dbReference type="EMBL" id="KNZ48305.1"/>
    </source>
</evidence>
<proteinExistence type="predicted"/>
<dbReference type="Proteomes" id="UP000037035">
    <property type="component" value="Unassembled WGS sequence"/>
</dbReference>
<dbReference type="AlphaFoldDB" id="A0A0L6UKG9"/>
<keyword evidence="2" id="KW-0479">Metal-binding</keyword>
<evidence type="ECO:0000313" key="5">
    <source>
        <dbReference type="Proteomes" id="UP000037035"/>
    </source>
</evidence>
<evidence type="ECO:0000259" key="3">
    <source>
        <dbReference type="Pfam" id="PF13359"/>
    </source>
</evidence>
<protein>
    <recommendedName>
        <fullName evidence="3">DDE Tnp4 domain-containing protein</fullName>
    </recommendedName>
</protein>
<keyword evidence="5" id="KW-1185">Reference proteome</keyword>
<comment type="caution">
    <text evidence="4">The sequence shown here is derived from an EMBL/GenBank/DDBJ whole genome shotgun (WGS) entry which is preliminary data.</text>
</comment>
<evidence type="ECO:0000256" key="2">
    <source>
        <dbReference type="ARBA" id="ARBA00022723"/>
    </source>
</evidence>
<dbReference type="GO" id="GO:0046872">
    <property type="term" value="F:metal ion binding"/>
    <property type="evidence" value="ECO:0007669"/>
    <property type="project" value="UniProtKB-KW"/>
</dbReference>
<gene>
    <name evidence="4" type="ORF">VP01_5763g1</name>
</gene>
<dbReference type="Pfam" id="PF13359">
    <property type="entry name" value="DDE_Tnp_4"/>
    <property type="match status" value="1"/>
</dbReference>
<organism evidence="4 5">
    <name type="scientific">Puccinia sorghi</name>
    <dbReference type="NCBI Taxonomy" id="27349"/>
    <lineage>
        <taxon>Eukaryota</taxon>
        <taxon>Fungi</taxon>
        <taxon>Dikarya</taxon>
        <taxon>Basidiomycota</taxon>
        <taxon>Pucciniomycotina</taxon>
        <taxon>Pucciniomycetes</taxon>
        <taxon>Pucciniales</taxon>
        <taxon>Pucciniaceae</taxon>
        <taxon>Puccinia</taxon>
    </lineage>
</organism>